<dbReference type="EMBL" id="LAZR01020314">
    <property type="protein sequence ID" value="KKL89335.1"/>
    <property type="molecule type" value="Genomic_DNA"/>
</dbReference>
<reference evidence="1" key="1">
    <citation type="journal article" date="2015" name="Nature">
        <title>Complex archaea that bridge the gap between prokaryotes and eukaryotes.</title>
        <authorList>
            <person name="Spang A."/>
            <person name="Saw J.H."/>
            <person name="Jorgensen S.L."/>
            <person name="Zaremba-Niedzwiedzka K."/>
            <person name="Martijn J."/>
            <person name="Lind A.E."/>
            <person name="van Eijk R."/>
            <person name="Schleper C."/>
            <person name="Guy L."/>
            <person name="Ettema T.J."/>
        </authorList>
    </citation>
    <scope>NUCLEOTIDE SEQUENCE</scope>
</reference>
<name>A0A0F9I6A8_9ZZZZ</name>
<dbReference type="AlphaFoldDB" id="A0A0F9I6A8"/>
<feature type="non-terminal residue" evidence="1">
    <location>
        <position position="1"/>
    </location>
</feature>
<proteinExistence type="predicted"/>
<accession>A0A0F9I6A8</accession>
<protein>
    <submittedName>
        <fullName evidence="1">Uncharacterized protein</fullName>
    </submittedName>
</protein>
<evidence type="ECO:0000313" key="1">
    <source>
        <dbReference type="EMBL" id="KKL89335.1"/>
    </source>
</evidence>
<sequence length="108" mass="12168">SMPYIFLEAWYPTDIVPEVANKYLEMLKELPFDRSLGKETIQAAVSSNSKGIKVVSITEVKEGKLQEALTWTGTRMIPFQSIKGFEYKIRIWSTVVEALEPLGMSLPG</sequence>
<gene>
    <name evidence="1" type="ORF">LCGC14_1915750</name>
</gene>
<comment type="caution">
    <text evidence="1">The sequence shown here is derived from an EMBL/GenBank/DDBJ whole genome shotgun (WGS) entry which is preliminary data.</text>
</comment>
<organism evidence="1">
    <name type="scientific">marine sediment metagenome</name>
    <dbReference type="NCBI Taxonomy" id="412755"/>
    <lineage>
        <taxon>unclassified sequences</taxon>
        <taxon>metagenomes</taxon>
        <taxon>ecological metagenomes</taxon>
    </lineage>
</organism>